<dbReference type="InterPro" id="IPR027417">
    <property type="entry name" value="P-loop_NTPase"/>
</dbReference>
<reference evidence="12" key="1">
    <citation type="journal article" date="2009" name="Appl. Environ. Microbiol.">
        <title>Complete genome sequence of the chemolithoautotrophic marine magnetotactic coccus strain MC-1.</title>
        <authorList>
            <person name="Schubbe S."/>
            <person name="Williams T.J."/>
            <person name="Xie G."/>
            <person name="Kiss H.E."/>
            <person name="Brettin T.S."/>
            <person name="Martinez D."/>
            <person name="Ross C.A."/>
            <person name="Schuler D."/>
            <person name="Cox B.L."/>
            <person name="Nealson K.H."/>
            <person name="Bazylinski D.A."/>
        </authorList>
    </citation>
    <scope>NUCLEOTIDE SEQUENCE [LARGE SCALE GENOMIC DNA]</scope>
    <source>
        <strain evidence="12">ATCC BAA-1437 / JCM 17883 / MC-1</strain>
    </source>
</reference>
<dbReference type="PANTHER" id="PTHR34388">
    <property type="entry name" value="DNA POLYMERASE III SUBUNIT DELTA"/>
    <property type="match status" value="1"/>
</dbReference>
<evidence type="ECO:0000256" key="4">
    <source>
        <dbReference type="ARBA" id="ARBA00022695"/>
    </source>
</evidence>
<dbReference type="InterPro" id="IPR010372">
    <property type="entry name" value="DNA_pol3_delta_N"/>
</dbReference>
<evidence type="ECO:0000256" key="8">
    <source>
        <dbReference type="ARBA" id="ARBA00049244"/>
    </source>
</evidence>
<dbReference type="Gene3D" id="1.20.272.10">
    <property type="match status" value="1"/>
</dbReference>
<dbReference type="eggNOG" id="COG1466">
    <property type="taxonomic scope" value="Bacteria"/>
</dbReference>
<keyword evidence="6" id="KW-0239">DNA-directed DNA polymerase</keyword>
<dbReference type="RefSeq" id="WP_011714924.1">
    <property type="nucleotide sequence ID" value="NC_008576.1"/>
</dbReference>
<keyword evidence="4 11" id="KW-0548">Nucleotidyltransferase</keyword>
<dbReference type="PANTHER" id="PTHR34388:SF1">
    <property type="entry name" value="DNA POLYMERASE III SUBUNIT DELTA"/>
    <property type="match status" value="1"/>
</dbReference>
<feature type="domain" description="DNA polymerase III delta subunit-like C-terminal" evidence="10">
    <location>
        <begin position="217"/>
        <end position="336"/>
    </location>
</feature>
<evidence type="ECO:0000256" key="1">
    <source>
        <dbReference type="ARBA" id="ARBA00012417"/>
    </source>
</evidence>
<feature type="domain" description="DNA polymerase III delta N-terminal" evidence="9">
    <location>
        <begin position="22"/>
        <end position="132"/>
    </location>
</feature>
<dbReference type="SUPFAM" id="SSF52540">
    <property type="entry name" value="P-loop containing nucleoside triphosphate hydrolases"/>
    <property type="match status" value="1"/>
</dbReference>
<dbReference type="InterPro" id="IPR048466">
    <property type="entry name" value="DNA_pol3_delta-like_C"/>
</dbReference>
<evidence type="ECO:0000256" key="2">
    <source>
        <dbReference type="ARBA" id="ARBA00017703"/>
    </source>
</evidence>
<organism evidence="11 12">
    <name type="scientific">Magnetococcus marinus (strain ATCC BAA-1437 / JCM 17883 / MC-1)</name>
    <dbReference type="NCBI Taxonomy" id="156889"/>
    <lineage>
        <taxon>Bacteria</taxon>
        <taxon>Pseudomonadati</taxon>
        <taxon>Pseudomonadota</taxon>
        <taxon>Magnetococcia</taxon>
        <taxon>Magnetococcales</taxon>
        <taxon>Magnetococcaceae</taxon>
        <taxon>Magnetococcus</taxon>
    </lineage>
</organism>
<evidence type="ECO:0000313" key="11">
    <source>
        <dbReference type="EMBL" id="ABK45865.1"/>
    </source>
</evidence>
<dbReference type="Gene3D" id="1.10.8.60">
    <property type="match status" value="1"/>
</dbReference>
<comment type="catalytic activity">
    <reaction evidence="8">
        <text>DNA(n) + a 2'-deoxyribonucleoside 5'-triphosphate = DNA(n+1) + diphosphate</text>
        <dbReference type="Rhea" id="RHEA:22508"/>
        <dbReference type="Rhea" id="RHEA-COMP:17339"/>
        <dbReference type="Rhea" id="RHEA-COMP:17340"/>
        <dbReference type="ChEBI" id="CHEBI:33019"/>
        <dbReference type="ChEBI" id="CHEBI:61560"/>
        <dbReference type="ChEBI" id="CHEBI:173112"/>
        <dbReference type="EC" id="2.7.7.7"/>
    </reaction>
</comment>
<dbReference type="Pfam" id="PF06144">
    <property type="entry name" value="DNA_pol3_delta"/>
    <property type="match status" value="1"/>
</dbReference>
<evidence type="ECO:0000256" key="7">
    <source>
        <dbReference type="ARBA" id="ARBA00034754"/>
    </source>
</evidence>
<evidence type="ECO:0000313" key="12">
    <source>
        <dbReference type="Proteomes" id="UP000002586"/>
    </source>
</evidence>
<dbReference type="OrthoDB" id="9804983at2"/>
<dbReference type="Gene3D" id="3.40.50.300">
    <property type="entry name" value="P-loop containing nucleotide triphosphate hydrolases"/>
    <property type="match status" value="1"/>
</dbReference>
<dbReference type="EC" id="2.7.7.7" evidence="1"/>
<proteinExistence type="inferred from homology"/>
<protein>
    <recommendedName>
        <fullName evidence="2">DNA polymerase III subunit delta</fullName>
        <ecNumber evidence="1">2.7.7.7</ecNumber>
    </recommendedName>
</protein>
<dbReference type="AlphaFoldDB" id="A0LD22"/>
<dbReference type="InterPro" id="IPR005790">
    <property type="entry name" value="DNA_polIII_delta"/>
</dbReference>
<reference evidence="11 12" key="2">
    <citation type="journal article" date="2012" name="Int. J. Syst. Evol. Microbiol.">
        <title>Magnetococcus marinus gen. nov., sp. nov., a marine, magnetotactic bacterium that represents a novel lineage (Magnetococcaceae fam. nov.; Magnetococcales ord. nov.) at the base of the Alphaproteobacteria.</title>
        <authorList>
            <person name="Bazylinski D.A."/>
            <person name="Williams T.J."/>
            <person name="Lefevre C.T."/>
            <person name="Berg R.J."/>
            <person name="Zhang C.L."/>
            <person name="Bowser S.S."/>
            <person name="Dean A.J."/>
            <person name="Beveridge T.J."/>
        </authorList>
    </citation>
    <scope>NUCLEOTIDE SEQUENCE [LARGE SCALE GENOMIC DNA]</scope>
    <source>
        <strain evidence="12">ATCC BAA-1437 / JCM 17883 / MC-1</strain>
    </source>
</reference>
<dbReference type="Pfam" id="PF21694">
    <property type="entry name" value="DNA_pol3_delta_C"/>
    <property type="match status" value="1"/>
</dbReference>
<keyword evidence="12" id="KW-1185">Reference proteome</keyword>
<accession>A0LD22</accession>
<dbReference type="NCBIfam" id="TIGR01128">
    <property type="entry name" value="holA"/>
    <property type="match status" value="1"/>
</dbReference>
<evidence type="ECO:0000256" key="5">
    <source>
        <dbReference type="ARBA" id="ARBA00022705"/>
    </source>
</evidence>
<dbReference type="STRING" id="156889.Mmc1_3379"/>
<dbReference type="GO" id="GO:0006261">
    <property type="term" value="P:DNA-templated DNA replication"/>
    <property type="evidence" value="ECO:0007669"/>
    <property type="project" value="TreeGrafter"/>
</dbReference>
<dbReference type="Proteomes" id="UP000002586">
    <property type="component" value="Chromosome"/>
</dbReference>
<dbReference type="GO" id="GO:0003677">
    <property type="term" value="F:DNA binding"/>
    <property type="evidence" value="ECO:0007669"/>
    <property type="project" value="InterPro"/>
</dbReference>
<evidence type="ECO:0000256" key="6">
    <source>
        <dbReference type="ARBA" id="ARBA00022932"/>
    </source>
</evidence>
<evidence type="ECO:0000259" key="9">
    <source>
        <dbReference type="Pfam" id="PF06144"/>
    </source>
</evidence>
<evidence type="ECO:0000259" key="10">
    <source>
        <dbReference type="Pfam" id="PF21694"/>
    </source>
</evidence>
<gene>
    <name evidence="11" type="ordered locus">Mmc1_3379</name>
</gene>
<dbReference type="HOGENOM" id="CLU_801219_0_0_5"/>
<dbReference type="SUPFAM" id="SSF48019">
    <property type="entry name" value="post-AAA+ oligomerization domain-like"/>
    <property type="match status" value="1"/>
</dbReference>
<keyword evidence="5" id="KW-0235">DNA replication</keyword>
<comment type="similarity">
    <text evidence="7">Belongs to the DNA polymerase HolA subunit family.</text>
</comment>
<dbReference type="GO" id="GO:0009360">
    <property type="term" value="C:DNA polymerase III complex"/>
    <property type="evidence" value="ECO:0007669"/>
    <property type="project" value="InterPro"/>
</dbReference>
<name>A0LD22_MAGMM</name>
<sequence>MKLKDRELLGKLKGKHYPLVILLYGQEQGRIEDAAKKIEQWVLGPDADADFDLERFYGGDLDEGRFLSSCRAIPFLSPMRLVVVKEADKLLLPLRKSFLSYLENEPSKSSVVLFLADNLDASHTLRKGLEKHEQSWVVPFYALAGREMGGWIEEHLRCHGFSAAEPDLIPLLVQLLEGDTRSAEQELEKLFLYVGKPGPIRLEDARAIVGEAALHSGFDLADAVLRGDAAKALHTLDGLVQAGGMSEALPLLGLITQRIRRLAQAQGWMQRGMSGDEVTRKLRIFWKEKDHFLAQCRQVSAKHLAEGLITCQNADRQLKGAEGARPPEQVLGIMILRLARLFGGRP</sequence>
<evidence type="ECO:0000256" key="3">
    <source>
        <dbReference type="ARBA" id="ARBA00022679"/>
    </source>
</evidence>
<dbReference type="InterPro" id="IPR008921">
    <property type="entry name" value="DNA_pol3_clamp-load_cplx_C"/>
</dbReference>
<dbReference type="EMBL" id="CP000471">
    <property type="protein sequence ID" value="ABK45865.1"/>
    <property type="molecule type" value="Genomic_DNA"/>
</dbReference>
<keyword evidence="3 11" id="KW-0808">Transferase</keyword>
<dbReference type="KEGG" id="mgm:Mmc1_3379"/>
<dbReference type="GO" id="GO:0003887">
    <property type="term" value="F:DNA-directed DNA polymerase activity"/>
    <property type="evidence" value="ECO:0007669"/>
    <property type="project" value="UniProtKB-KW"/>
</dbReference>